<dbReference type="InterPro" id="IPR013096">
    <property type="entry name" value="Cupin_2"/>
</dbReference>
<comment type="caution">
    <text evidence="3">The sequence shown here is derived from an EMBL/GenBank/DDBJ whole genome shotgun (WGS) entry which is preliminary data.</text>
</comment>
<proteinExistence type="predicted"/>
<protein>
    <submittedName>
        <fullName evidence="3">Cupin domain-containing protein</fullName>
    </submittedName>
</protein>
<name>A0ABU2DTI7_9MICC</name>
<gene>
    <name evidence="3" type="ORF">RIL96_08960</name>
</gene>
<reference evidence="3 4" key="1">
    <citation type="submission" date="2023-09" db="EMBL/GenBank/DDBJ databases">
        <title>Description of three actinobacteria isolated from air of manufacturing shop in a pharmaceutical factory.</title>
        <authorList>
            <person name="Zhang D.-F."/>
        </authorList>
    </citation>
    <scope>NUCLEOTIDE SEQUENCE [LARGE SCALE GENOMIC DNA]</scope>
    <source>
        <strain evidence="3 4">LY-0111</strain>
    </source>
</reference>
<dbReference type="Pfam" id="PF07883">
    <property type="entry name" value="Cupin_2"/>
    <property type="match status" value="1"/>
</dbReference>
<sequence length="105" mass="11462">MITDVTAQATVQIDDERVRVTEWRFAPGTQTGEHVHEWDYVVVPLTGGTLQVHSSGEATSNHLVPGRSYTRGAGTRHNVVNDSDEECAFVEIELKRQTPVSSAGA</sequence>
<dbReference type="InterPro" id="IPR014710">
    <property type="entry name" value="RmlC-like_jellyroll"/>
</dbReference>
<keyword evidence="4" id="KW-1185">Reference proteome</keyword>
<dbReference type="EMBL" id="JAVKGR010000010">
    <property type="protein sequence ID" value="MDR8019691.1"/>
    <property type="molecule type" value="Genomic_DNA"/>
</dbReference>
<dbReference type="InterPro" id="IPR011051">
    <property type="entry name" value="RmlC_Cupin_sf"/>
</dbReference>
<evidence type="ECO:0000313" key="3">
    <source>
        <dbReference type="EMBL" id="MDR8019691.1"/>
    </source>
</evidence>
<evidence type="ECO:0000256" key="1">
    <source>
        <dbReference type="SAM" id="MobiDB-lite"/>
    </source>
</evidence>
<dbReference type="SUPFAM" id="SSF51182">
    <property type="entry name" value="RmlC-like cupins"/>
    <property type="match status" value="1"/>
</dbReference>
<feature type="region of interest" description="Disordered" evidence="1">
    <location>
        <begin position="56"/>
        <end position="78"/>
    </location>
</feature>
<dbReference type="Gene3D" id="2.60.120.10">
    <property type="entry name" value="Jelly Rolls"/>
    <property type="match status" value="1"/>
</dbReference>
<dbReference type="CDD" id="cd06982">
    <property type="entry name" value="cupin_BauB-like"/>
    <property type="match status" value="1"/>
</dbReference>
<dbReference type="Proteomes" id="UP001251870">
    <property type="component" value="Unassembled WGS sequence"/>
</dbReference>
<organism evidence="3 4">
    <name type="scientific">Nesterenkonia aerolata</name>
    <dbReference type="NCBI Taxonomy" id="3074079"/>
    <lineage>
        <taxon>Bacteria</taxon>
        <taxon>Bacillati</taxon>
        <taxon>Actinomycetota</taxon>
        <taxon>Actinomycetes</taxon>
        <taxon>Micrococcales</taxon>
        <taxon>Micrococcaceae</taxon>
        <taxon>Nesterenkonia</taxon>
    </lineage>
</organism>
<accession>A0ABU2DTI7</accession>
<evidence type="ECO:0000259" key="2">
    <source>
        <dbReference type="Pfam" id="PF07883"/>
    </source>
</evidence>
<feature type="domain" description="Cupin type-2" evidence="2">
    <location>
        <begin position="22"/>
        <end position="92"/>
    </location>
</feature>
<dbReference type="RefSeq" id="WP_310548684.1">
    <property type="nucleotide sequence ID" value="NZ_JAVKGR010000010.1"/>
</dbReference>
<evidence type="ECO:0000313" key="4">
    <source>
        <dbReference type="Proteomes" id="UP001251870"/>
    </source>
</evidence>